<dbReference type="RefSeq" id="XP_024344781.1">
    <property type="nucleotide sequence ID" value="XM_024478235.1"/>
</dbReference>
<dbReference type="InterPro" id="IPR004839">
    <property type="entry name" value="Aminotransferase_I/II_large"/>
</dbReference>
<dbReference type="Gene3D" id="3.40.640.10">
    <property type="entry name" value="Type I PLP-dependent aspartate aminotransferase-like (Major domain)"/>
    <property type="match status" value="1"/>
</dbReference>
<name>A0A1X6NH72_9APHY</name>
<dbReference type="InterPro" id="IPR015422">
    <property type="entry name" value="PyrdxlP-dep_Trfase_small"/>
</dbReference>
<proteinExistence type="inferred from homology"/>
<dbReference type="Proteomes" id="UP000194127">
    <property type="component" value="Unassembled WGS sequence"/>
</dbReference>
<comment type="similarity">
    <text evidence="1">Belongs to the class-I pyridoxal-phosphate-dependent aminotransferase family.</text>
</comment>
<organism evidence="5 6">
    <name type="scientific">Postia placenta MAD-698-R-SB12</name>
    <dbReference type="NCBI Taxonomy" id="670580"/>
    <lineage>
        <taxon>Eukaryota</taxon>
        <taxon>Fungi</taxon>
        <taxon>Dikarya</taxon>
        <taxon>Basidiomycota</taxon>
        <taxon>Agaricomycotina</taxon>
        <taxon>Agaricomycetes</taxon>
        <taxon>Polyporales</taxon>
        <taxon>Adustoporiaceae</taxon>
        <taxon>Rhodonia</taxon>
    </lineage>
</organism>
<evidence type="ECO:0000313" key="5">
    <source>
        <dbReference type="EMBL" id="OSX67987.1"/>
    </source>
</evidence>
<dbReference type="Gene3D" id="3.90.1150.10">
    <property type="entry name" value="Aspartate Aminotransferase, domain 1"/>
    <property type="match status" value="1"/>
</dbReference>
<dbReference type="CDD" id="cd00609">
    <property type="entry name" value="AAT_like"/>
    <property type="match status" value="1"/>
</dbReference>
<dbReference type="GO" id="GO:0006520">
    <property type="term" value="P:amino acid metabolic process"/>
    <property type="evidence" value="ECO:0007669"/>
    <property type="project" value="TreeGrafter"/>
</dbReference>
<dbReference type="InterPro" id="IPR050478">
    <property type="entry name" value="Ethylene_sulfur-biosynth"/>
</dbReference>
<dbReference type="PROSITE" id="PS00105">
    <property type="entry name" value="AA_TRANSFER_CLASS_1"/>
    <property type="match status" value="1"/>
</dbReference>
<dbReference type="PRINTS" id="PR00753">
    <property type="entry name" value="ACCSYNTHASE"/>
</dbReference>
<dbReference type="GO" id="GO:0030170">
    <property type="term" value="F:pyridoxal phosphate binding"/>
    <property type="evidence" value="ECO:0007669"/>
    <property type="project" value="InterPro"/>
</dbReference>
<dbReference type="AlphaFoldDB" id="A0A1X6NH72"/>
<protein>
    <recommendedName>
        <fullName evidence="4">Aminotransferase class I/classII large domain-containing protein</fullName>
    </recommendedName>
</protein>
<dbReference type="STRING" id="670580.A0A1X6NH72"/>
<dbReference type="OrthoDB" id="7042322at2759"/>
<dbReference type="GeneID" id="36323185"/>
<evidence type="ECO:0000256" key="1">
    <source>
        <dbReference type="ARBA" id="ARBA00007441"/>
    </source>
</evidence>
<accession>A0A1X6NH72</accession>
<evidence type="ECO:0000313" key="6">
    <source>
        <dbReference type="Proteomes" id="UP000194127"/>
    </source>
</evidence>
<dbReference type="GO" id="GO:0008483">
    <property type="term" value="F:transaminase activity"/>
    <property type="evidence" value="ECO:0007669"/>
    <property type="project" value="TreeGrafter"/>
</dbReference>
<feature type="region of interest" description="Disordered" evidence="3">
    <location>
        <begin position="1"/>
        <end position="21"/>
    </location>
</feature>
<feature type="compositionally biased region" description="Basic and acidic residues" evidence="3">
    <location>
        <begin position="1"/>
        <end position="14"/>
    </location>
</feature>
<keyword evidence="2" id="KW-0663">Pyridoxal phosphate</keyword>
<evidence type="ECO:0000259" key="4">
    <source>
        <dbReference type="Pfam" id="PF00155"/>
    </source>
</evidence>
<feature type="domain" description="Aminotransferase class I/classII large" evidence="4">
    <location>
        <begin position="88"/>
        <end position="443"/>
    </location>
</feature>
<dbReference type="PANTHER" id="PTHR43795">
    <property type="entry name" value="BIFUNCTIONAL ASPARTATE AMINOTRANSFERASE AND GLUTAMATE/ASPARTATE-PREPHENATE AMINOTRANSFERASE-RELATED"/>
    <property type="match status" value="1"/>
</dbReference>
<gene>
    <name evidence="5" type="ORF">POSPLADRAFT_1043155</name>
</gene>
<dbReference type="PANTHER" id="PTHR43795:SF39">
    <property type="entry name" value="AMINOTRANSFERASE CLASS I_CLASSII DOMAIN-CONTAINING PROTEIN"/>
    <property type="match status" value="1"/>
</dbReference>
<dbReference type="InterPro" id="IPR004838">
    <property type="entry name" value="NHTrfase_class1_PyrdxlP-BS"/>
</dbReference>
<evidence type="ECO:0000256" key="3">
    <source>
        <dbReference type="SAM" id="MobiDB-lite"/>
    </source>
</evidence>
<dbReference type="InterPro" id="IPR015424">
    <property type="entry name" value="PyrdxlP-dep_Trfase"/>
</dbReference>
<dbReference type="EMBL" id="KZ110591">
    <property type="protein sequence ID" value="OSX67987.1"/>
    <property type="molecule type" value="Genomic_DNA"/>
</dbReference>
<evidence type="ECO:0000256" key="2">
    <source>
        <dbReference type="ARBA" id="ARBA00022898"/>
    </source>
</evidence>
<reference evidence="5 6" key="1">
    <citation type="submission" date="2017-04" db="EMBL/GenBank/DDBJ databases">
        <title>Genome Sequence of the Model Brown-Rot Fungus Postia placenta SB12.</title>
        <authorList>
            <consortium name="DOE Joint Genome Institute"/>
            <person name="Gaskell J."/>
            <person name="Kersten P."/>
            <person name="Larrondo L.F."/>
            <person name="Canessa P."/>
            <person name="Martinez D."/>
            <person name="Hibbett D."/>
            <person name="Schmoll M."/>
            <person name="Kubicek C.P."/>
            <person name="Martinez A.T."/>
            <person name="Yadav J."/>
            <person name="Master E."/>
            <person name="Magnuson J.K."/>
            <person name="James T."/>
            <person name="Yaver D."/>
            <person name="Berka R."/>
            <person name="Labutti K."/>
            <person name="Lipzen A."/>
            <person name="Aerts A."/>
            <person name="Barry K."/>
            <person name="Henrissat B."/>
            <person name="Blanchette R."/>
            <person name="Grigoriev I."/>
            <person name="Cullen D."/>
        </authorList>
    </citation>
    <scope>NUCLEOTIDE SEQUENCE [LARGE SCALE GENOMIC DNA]</scope>
    <source>
        <strain evidence="5 6">MAD-698-R-SB12</strain>
    </source>
</reference>
<sequence length="467" mass="52054">MADQAAIRDNEKRAGPPLSSYGRAQVERGKLLLQMHKNMRNTYHPLHNPNGIVNIGVAENTLMHEELREYFEQKFRLLPEDFTYGDGITGTTRLTNALSTFLNSYFGPHLPVSPDHLIMGTGLLPMMSHVTRAVAGRGEGILLAAPYYPGFDDSLAIENDIIPVGISVPPSEMNTMAELAYLENGLLESKSKGVVIRAVIVCNPHNPLGLRYSRNVLIGYARLCEQYNLHLICDEVYALSVFPSRDVPQPQPFVSALSLDLQALGVNPSRVHILYGMSKDFNADGFRAGVFISQSNLLLLRSLTVAAMFMSVASPTDILWSTLLTDKTYLAAFFGRNQAKLREAYEYMTQWLTFHGLPYIPSCAGHFLMVDMRPVLSNCDRYASILSVGHEATMREKETALYNLLLAHKVTVVPGAVMHTAEGGWFRFTFSLRREFTDVALSRFEQVLGWRSWKENPLTASTEGTNG</sequence>
<dbReference type="SUPFAM" id="SSF53383">
    <property type="entry name" value="PLP-dependent transferases"/>
    <property type="match status" value="1"/>
</dbReference>
<dbReference type="InterPro" id="IPR015421">
    <property type="entry name" value="PyrdxlP-dep_Trfase_major"/>
</dbReference>
<dbReference type="Pfam" id="PF00155">
    <property type="entry name" value="Aminotran_1_2"/>
    <property type="match status" value="1"/>
</dbReference>
<keyword evidence="6" id="KW-1185">Reference proteome</keyword>